<organism evidence="1 2">
    <name type="scientific">Paracoccus homiensis</name>
    <dbReference type="NCBI Taxonomy" id="364199"/>
    <lineage>
        <taxon>Bacteria</taxon>
        <taxon>Pseudomonadati</taxon>
        <taxon>Pseudomonadota</taxon>
        <taxon>Alphaproteobacteria</taxon>
        <taxon>Rhodobacterales</taxon>
        <taxon>Paracoccaceae</taxon>
        <taxon>Paracoccus</taxon>
    </lineage>
</organism>
<gene>
    <name evidence="1" type="ORF">SAMN04489858_11314</name>
</gene>
<protein>
    <submittedName>
        <fullName evidence="1">Uncharacterized protein</fullName>
    </submittedName>
</protein>
<sequence>MCATTPGRSRGRRSYLANEFLWMTEAWAQDDSYQTGDLADLVQSVIGTDGTADGALGFLNEGGGSCVAYPSIQVARRRNWSSTGKMGRPVLPKGSTQL</sequence>
<accession>A0A1I0HVB0</accession>
<dbReference type="AlphaFoldDB" id="A0A1I0HVB0"/>
<dbReference type="STRING" id="364199.SAMN04489858_11314"/>
<name>A0A1I0HVB0_9RHOB</name>
<evidence type="ECO:0000313" key="2">
    <source>
        <dbReference type="Proteomes" id="UP000199180"/>
    </source>
</evidence>
<evidence type="ECO:0000313" key="1">
    <source>
        <dbReference type="EMBL" id="SET88182.1"/>
    </source>
</evidence>
<keyword evidence="2" id="KW-1185">Reference proteome</keyword>
<dbReference type="EMBL" id="FOHO01000013">
    <property type="protein sequence ID" value="SET88182.1"/>
    <property type="molecule type" value="Genomic_DNA"/>
</dbReference>
<proteinExistence type="predicted"/>
<dbReference type="Proteomes" id="UP000199180">
    <property type="component" value="Unassembled WGS sequence"/>
</dbReference>
<reference evidence="1 2" key="1">
    <citation type="submission" date="2016-10" db="EMBL/GenBank/DDBJ databases">
        <authorList>
            <person name="de Groot N.N."/>
        </authorList>
    </citation>
    <scope>NUCLEOTIDE SEQUENCE [LARGE SCALE GENOMIC DNA]</scope>
    <source>
        <strain evidence="1 2">DSM 17862</strain>
    </source>
</reference>